<dbReference type="InterPro" id="IPR000835">
    <property type="entry name" value="HTH_MarR-typ"/>
</dbReference>
<accession>A0A9W6KY95</accession>
<evidence type="ECO:0000259" key="1">
    <source>
        <dbReference type="PROSITE" id="PS50995"/>
    </source>
</evidence>
<dbReference type="PROSITE" id="PS50995">
    <property type="entry name" value="HTH_MARR_2"/>
    <property type="match status" value="1"/>
</dbReference>
<reference evidence="2" key="2">
    <citation type="submission" date="2023-01" db="EMBL/GenBank/DDBJ databases">
        <authorList>
            <person name="Sun Q."/>
            <person name="Evtushenko L."/>
        </authorList>
    </citation>
    <scope>NUCLEOTIDE SEQUENCE</scope>
    <source>
        <strain evidence="2">VKM Ac-1069</strain>
    </source>
</reference>
<sequence>MTDHASDEPEASSTPWLDESEQRFWRAWILSSTLLENRLNRDLQEGHGLSHGDYGVLVMLSEQDGHRMRMSALADVLALSKSRLSHQITRMEKAGLVRRDGDVSDGRGIFATLTPHGYERLVAAAPTHVTGVRKYVVDLLDAEERAQAAVFMERVAAGLRECS</sequence>
<dbReference type="PANTHER" id="PTHR33164">
    <property type="entry name" value="TRANSCRIPTIONAL REGULATOR, MARR FAMILY"/>
    <property type="match status" value="1"/>
</dbReference>
<dbReference type="Proteomes" id="UP001143463">
    <property type="component" value="Unassembled WGS sequence"/>
</dbReference>
<feature type="domain" description="HTH marR-type" evidence="1">
    <location>
        <begin position="21"/>
        <end position="157"/>
    </location>
</feature>
<dbReference type="GO" id="GO:0006950">
    <property type="term" value="P:response to stress"/>
    <property type="evidence" value="ECO:0007669"/>
    <property type="project" value="TreeGrafter"/>
</dbReference>
<dbReference type="InterPro" id="IPR039422">
    <property type="entry name" value="MarR/SlyA-like"/>
</dbReference>
<dbReference type="SMART" id="SM00347">
    <property type="entry name" value="HTH_MARR"/>
    <property type="match status" value="1"/>
</dbReference>
<dbReference type="InterPro" id="IPR036388">
    <property type="entry name" value="WH-like_DNA-bd_sf"/>
</dbReference>
<protein>
    <submittedName>
        <fullName evidence="2">MarR family transcriptional regulator</fullName>
    </submittedName>
</protein>
<dbReference type="EMBL" id="BSFQ01000001">
    <property type="protein sequence ID" value="GLL08899.1"/>
    <property type="molecule type" value="Genomic_DNA"/>
</dbReference>
<dbReference type="PANTHER" id="PTHR33164:SF99">
    <property type="entry name" value="MARR FAMILY REGULATORY PROTEIN"/>
    <property type="match status" value="1"/>
</dbReference>
<dbReference type="SUPFAM" id="SSF46785">
    <property type="entry name" value="Winged helix' DNA-binding domain"/>
    <property type="match status" value="1"/>
</dbReference>
<organism evidence="2 3">
    <name type="scientific">Pseudonocardia halophobica</name>
    <dbReference type="NCBI Taxonomy" id="29401"/>
    <lineage>
        <taxon>Bacteria</taxon>
        <taxon>Bacillati</taxon>
        <taxon>Actinomycetota</taxon>
        <taxon>Actinomycetes</taxon>
        <taxon>Pseudonocardiales</taxon>
        <taxon>Pseudonocardiaceae</taxon>
        <taxon>Pseudonocardia</taxon>
    </lineage>
</organism>
<dbReference type="RefSeq" id="WP_051736996.1">
    <property type="nucleotide sequence ID" value="NZ_BAAAUZ010000015.1"/>
</dbReference>
<dbReference type="Pfam" id="PF12802">
    <property type="entry name" value="MarR_2"/>
    <property type="match status" value="1"/>
</dbReference>
<gene>
    <name evidence="2" type="ORF">GCM10017577_00390</name>
</gene>
<proteinExistence type="predicted"/>
<dbReference type="GO" id="GO:0003700">
    <property type="term" value="F:DNA-binding transcription factor activity"/>
    <property type="evidence" value="ECO:0007669"/>
    <property type="project" value="InterPro"/>
</dbReference>
<dbReference type="Gene3D" id="1.10.10.10">
    <property type="entry name" value="Winged helix-like DNA-binding domain superfamily/Winged helix DNA-binding domain"/>
    <property type="match status" value="1"/>
</dbReference>
<reference evidence="2" key="1">
    <citation type="journal article" date="2014" name="Int. J. Syst. Evol. Microbiol.">
        <title>Complete genome sequence of Corynebacterium casei LMG S-19264T (=DSM 44701T), isolated from a smear-ripened cheese.</title>
        <authorList>
            <consortium name="US DOE Joint Genome Institute (JGI-PGF)"/>
            <person name="Walter F."/>
            <person name="Albersmeier A."/>
            <person name="Kalinowski J."/>
            <person name="Ruckert C."/>
        </authorList>
    </citation>
    <scope>NUCLEOTIDE SEQUENCE</scope>
    <source>
        <strain evidence="2">VKM Ac-1069</strain>
    </source>
</reference>
<dbReference type="AlphaFoldDB" id="A0A9W6KY95"/>
<keyword evidence="3" id="KW-1185">Reference proteome</keyword>
<evidence type="ECO:0000313" key="3">
    <source>
        <dbReference type="Proteomes" id="UP001143463"/>
    </source>
</evidence>
<evidence type="ECO:0000313" key="2">
    <source>
        <dbReference type="EMBL" id="GLL08899.1"/>
    </source>
</evidence>
<dbReference type="InterPro" id="IPR036390">
    <property type="entry name" value="WH_DNA-bd_sf"/>
</dbReference>
<name>A0A9W6KY95_9PSEU</name>
<comment type="caution">
    <text evidence="2">The sequence shown here is derived from an EMBL/GenBank/DDBJ whole genome shotgun (WGS) entry which is preliminary data.</text>
</comment>